<organism evidence="1">
    <name type="scientific">Rhizophora mucronata</name>
    <name type="common">Asiatic mangrove</name>
    <dbReference type="NCBI Taxonomy" id="61149"/>
    <lineage>
        <taxon>Eukaryota</taxon>
        <taxon>Viridiplantae</taxon>
        <taxon>Streptophyta</taxon>
        <taxon>Embryophyta</taxon>
        <taxon>Tracheophyta</taxon>
        <taxon>Spermatophyta</taxon>
        <taxon>Magnoliopsida</taxon>
        <taxon>eudicotyledons</taxon>
        <taxon>Gunneridae</taxon>
        <taxon>Pentapetalae</taxon>
        <taxon>rosids</taxon>
        <taxon>fabids</taxon>
        <taxon>Malpighiales</taxon>
        <taxon>Rhizophoraceae</taxon>
        <taxon>Rhizophora</taxon>
    </lineage>
</organism>
<reference evidence="1" key="1">
    <citation type="submission" date="2018-02" db="EMBL/GenBank/DDBJ databases">
        <title>Rhizophora mucronata_Transcriptome.</title>
        <authorList>
            <person name="Meera S.P."/>
            <person name="Sreeshan A."/>
            <person name="Augustine A."/>
        </authorList>
    </citation>
    <scope>NUCLEOTIDE SEQUENCE</scope>
    <source>
        <tissue evidence="1">Leaf</tissue>
    </source>
</reference>
<sequence length="18" mass="2056">MLHYICYRVILLGFGVTG</sequence>
<dbReference type="EMBL" id="GGEC01055540">
    <property type="protein sequence ID" value="MBX36024.1"/>
    <property type="molecule type" value="Transcribed_RNA"/>
</dbReference>
<evidence type="ECO:0000313" key="1">
    <source>
        <dbReference type="EMBL" id="MBX36024.1"/>
    </source>
</evidence>
<name>A0A2P2N0Q3_RHIMU</name>
<dbReference type="AlphaFoldDB" id="A0A2P2N0Q3"/>
<proteinExistence type="predicted"/>
<accession>A0A2P2N0Q3</accession>
<protein>
    <submittedName>
        <fullName evidence="1">Uncharacterized protein</fullName>
    </submittedName>
</protein>